<gene>
    <name evidence="2" type="ORF">HMPREF3213_03272</name>
    <name evidence="1" type="ORF">SB48_HM08orf05666</name>
</gene>
<reference evidence="1" key="1">
    <citation type="submission" date="2015-01" db="EMBL/GenBank/DDBJ databases">
        <title>Comparative genome analysis of Bacillus coagulans HM-08, Clostridium butyricum HM-68, Bacillus subtilis HM-66 and Bacillus licheniformis BL-09.</title>
        <authorList>
            <person name="Zhang H."/>
        </authorList>
    </citation>
    <scope>NUCLEOTIDE SEQUENCE [LARGE SCALE GENOMIC DNA]</scope>
    <source>
        <strain evidence="1">HM-08</strain>
    </source>
</reference>
<keyword evidence="3" id="KW-1185">Reference proteome</keyword>
<dbReference type="Proteomes" id="UP000070376">
    <property type="component" value="Unassembled WGS sequence"/>
</dbReference>
<proteinExistence type="predicted"/>
<evidence type="ECO:0000313" key="2">
    <source>
        <dbReference type="EMBL" id="KWZ77395.1"/>
    </source>
</evidence>
<dbReference type="Proteomes" id="UP000032024">
    <property type="component" value="Chromosome"/>
</dbReference>
<dbReference type="AlphaFoldDB" id="A0A0C5CBY0"/>
<reference evidence="2" key="4">
    <citation type="submission" date="2016-01" db="EMBL/GenBank/DDBJ databases">
        <authorList>
            <person name="Oliw E.H."/>
        </authorList>
    </citation>
    <scope>NUCLEOTIDE SEQUENCE [LARGE SCALE GENOMIC DNA]</scope>
    <source>
        <strain evidence="2">GED7749B</strain>
    </source>
</reference>
<evidence type="ECO:0000313" key="3">
    <source>
        <dbReference type="Proteomes" id="UP000032024"/>
    </source>
</evidence>
<evidence type="ECO:0000313" key="1">
    <source>
        <dbReference type="EMBL" id="AJO24346.1"/>
    </source>
</evidence>
<protein>
    <submittedName>
        <fullName evidence="2">Uncharacterized protein</fullName>
    </submittedName>
</protein>
<name>A0A0C5CBY0_HEYCO</name>
<dbReference type="EMBL" id="CP010525">
    <property type="protein sequence ID" value="AJO24346.1"/>
    <property type="molecule type" value="Genomic_DNA"/>
</dbReference>
<sequence length="47" mass="5435">MLIQQAPIKERHNCLFCLLIPQDKLSGRKSQSFYPCLMDAMLAFSTF</sequence>
<dbReference type="EMBL" id="LRPN01000171">
    <property type="protein sequence ID" value="KWZ77395.1"/>
    <property type="molecule type" value="Genomic_DNA"/>
</dbReference>
<dbReference type="PATRIC" id="fig|1398.18.peg.3504"/>
<reference evidence="3" key="2">
    <citation type="submission" date="2015-01" db="EMBL/GenBank/DDBJ databases">
        <title>Comparative genome analysis of Bacillus coagulans HM-08, Clostridium butyricum HM-68, Bacillus subtilis HM-66 and Bacillus paralicheniformis BL-09.</title>
        <authorList>
            <person name="Zhang H."/>
        </authorList>
    </citation>
    <scope>NUCLEOTIDE SEQUENCE [LARGE SCALE GENOMIC DNA]</scope>
    <source>
        <strain evidence="3">HM-08</strain>
    </source>
</reference>
<reference evidence="4" key="3">
    <citation type="submission" date="2016-01" db="EMBL/GenBank/DDBJ databases">
        <authorList>
            <person name="Mitreva M."/>
            <person name="Pepin K.H."/>
            <person name="Mihindukulasuriya K.A."/>
            <person name="Fulton R."/>
            <person name="Fronick C."/>
            <person name="O'Laughlin M."/>
            <person name="Miner T."/>
            <person name="Herter B."/>
            <person name="Rosa B.A."/>
            <person name="Cordes M."/>
            <person name="Tomlinson C."/>
            <person name="Wollam A."/>
            <person name="Palsikar V.B."/>
            <person name="Mardis E.R."/>
            <person name="Wilson R.K."/>
        </authorList>
    </citation>
    <scope>NUCLEOTIDE SEQUENCE [LARGE SCALE GENOMIC DNA]</scope>
    <source>
        <strain evidence="4">GED7749B</strain>
    </source>
</reference>
<dbReference type="STRING" id="1398.AB434_1783"/>
<organism evidence="2 4">
    <name type="scientific">Heyndrickxia coagulans</name>
    <name type="common">Weizmannia coagulans</name>
    <dbReference type="NCBI Taxonomy" id="1398"/>
    <lineage>
        <taxon>Bacteria</taxon>
        <taxon>Bacillati</taxon>
        <taxon>Bacillota</taxon>
        <taxon>Bacilli</taxon>
        <taxon>Bacillales</taxon>
        <taxon>Bacillaceae</taxon>
        <taxon>Heyndrickxia</taxon>
    </lineage>
</organism>
<accession>A0A0C5CBY0</accession>
<evidence type="ECO:0000313" key="4">
    <source>
        <dbReference type="Proteomes" id="UP000070376"/>
    </source>
</evidence>